<gene>
    <name evidence="3" type="ORF">SAMN04490247_2097</name>
</gene>
<proteinExistence type="predicted"/>
<evidence type="ECO:0000313" key="4">
    <source>
        <dbReference type="Proteomes" id="UP000199225"/>
    </source>
</evidence>
<dbReference type="OrthoDB" id="9782993at2"/>
<dbReference type="Pfam" id="PF04014">
    <property type="entry name" value="MazE_antitoxin"/>
    <property type="match status" value="1"/>
</dbReference>
<dbReference type="NCBIfam" id="TIGR01439">
    <property type="entry name" value="lp_hng_hel_AbrB"/>
    <property type="match status" value="1"/>
</dbReference>
<dbReference type="InterPro" id="IPR040678">
    <property type="entry name" value="AbrB_C"/>
</dbReference>
<organism evidence="3 4">
    <name type="scientific">Salimicrobium halophilum</name>
    <dbReference type="NCBI Taxonomy" id="86666"/>
    <lineage>
        <taxon>Bacteria</taxon>
        <taxon>Bacillati</taxon>
        <taxon>Bacillota</taxon>
        <taxon>Bacilli</taxon>
        <taxon>Bacillales</taxon>
        <taxon>Bacillaceae</taxon>
        <taxon>Salimicrobium</taxon>
    </lineage>
</organism>
<dbReference type="GO" id="GO:0003677">
    <property type="term" value="F:DNA binding"/>
    <property type="evidence" value="ECO:0007669"/>
    <property type="project" value="UniProtKB-UniRule"/>
</dbReference>
<keyword evidence="1" id="KW-0238">DNA-binding</keyword>
<dbReference type="PANTHER" id="PTHR36432">
    <property type="match status" value="1"/>
</dbReference>
<evidence type="ECO:0000256" key="1">
    <source>
        <dbReference type="PROSITE-ProRule" id="PRU01076"/>
    </source>
</evidence>
<evidence type="ECO:0000259" key="2">
    <source>
        <dbReference type="PROSITE" id="PS51740"/>
    </source>
</evidence>
<feature type="domain" description="SpoVT-AbrB" evidence="2">
    <location>
        <begin position="5"/>
        <end position="50"/>
    </location>
</feature>
<dbReference type="SUPFAM" id="SSF89447">
    <property type="entry name" value="AbrB/MazE/MraZ-like"/>
    <property type="match status" value="1"/>
</dbReference>
<keyword evidence="4" id="KW-1185">Reference proteome</keyword>
<dbReference type="Proteomes" id="UP000199225">
    <property type="component" value="Unassembled WGS sequence"/>
</dbReference>
<dbReference type="AlphaFoldDB" id="A0A1G8U801"/>
<dbReference type="STRING" id="86666.SAMN04490247_2097"/>
<dbReference type="InterPro" id="IPR007159">
    <property type="entry name" value="SpoVT-AbrB_dom"/>
</dbReference>
<protein>
    <submittedName>
        <fullName evidence="3">Transcriptional pleiotropic regulator of transition state genes</fullName>
    </submittedName>
</protein>
<evidence type="ECO:0000313" key="3">
    <source>
        <dbReference type="EMBL" id="SDJ49851.1"/>
    </source>
</evidence>
<dbReference type="InterPro" id="IPR037914">
    <property type="entry name" value="SpoVT-AbrB_sf"/>
</dbReference>
<dbReference type="PROSITE" id="PS51740">
    <property type="entry name" value="SPOVT_ABRB"/>
    <property type="match status" value="1"/>
</dbReference>
<dbReference type="Pfam" id="PF18277">
    <property type="entry name" value="AbrB_C"/>
    <property type="match status" value="1"/>
</dbReference>
<dbReference type="RefSeq" id="WP_093193823.1">
    <property type="nucleotide sequence ID" value="NZ_FNEV01000006.1"/>
</dbReference>
<dbReference type="InterPro" id="IPR052731">
    <property type="entry name" value="B_subtilis_Trans_State_Reg"/>
</dbReference>
<dbReference type="PANTHER" id="PTHR36432:SF4">
    <property type="entry name" value="TRANSITION STATE REGULATOR ABH-RELATED"/>
    <property type="match status" value="1"/>
</dbReference>
<accession>A0A1G8U801</accession>
<dbReference type="SMART" id="SM00966">
    <property type="entry name" value="SpoVT_AbrB"/>
    <property type="match status" value="1"/>
</dbReference>
<dbReference type="EMBL" id="FNEV01000006">
    <property type="protein sequence ID" value="SDJ49851.1"/>
    <property type="molecule type" value="Genomic_DNA"/>
</dbReference>
<dbReference type="Gene3D" id="2.10.260.10">
    <property type="match status" value="1"/>
</dbReference>
<name>A0A1G8U801_9BACI</name>
<sequence length="92" mass="10367">MKSTGIVRKVDHLGRIVVPKELRRSLDISENDPMEVFVDGERVILQKYRPAKECIVTGEIADENKEYTGGIVLSDKGADQLLKELQEALDKK</sequence>
<reference evidence="4" key="1">
    <citation type="submission" date="2016-10" db="EMBL/GenBank/DDBJ databases">
        <authorList>
            <person name="Varghese N."/>
            <person name="Submissions S."/>
        </authorList>
    </citation>
    <scope>NUCLEOTIDE SEQUENCE [LARGE SCALE GENOMIC DNA]</scope>
    <source>
        <strain evidence="4">DSM 4771</strain>
    </source>
</reference>